<dbReference type="InterPro" id="IPR035906">
    <property type="entry name" value="MetI-like_sf"/>
</dbReference>
<feature type="domain" description="ABC transmembrane type-1" evidence="9">
    <location>
        <begin position="106"/>
        <end position="299"/>
    </location>
</feature>
<keyword evidence="4 7" id="KW-0812">Transmembrane</keyword>
<protein>
    <submittedName>
        <fullName evidence="10">Sugar ABC transporter permease</fullName>
    </submittedName>
</protein>
<gene>
    <name evidence="10" type="ORF">GCM10025865_07230</name>
</gene>
<dbReference type="EMBL" id="AP027729">
    <property type="protein sequence ID" value="BDZ41424.1"/>
    <property type="molecule type" value="Genomic_DNA"/>
</dbReference>
<keyword evidence="6 7" id="KW-0472">Membrane</keyword>
<evidence type="ECO:0000259" key="9">
    <source>
        <dbReference type="PROSITE" id="PS50928"/>
    </source>
</evidence>
<name>A0ABN6X9M5_9CELL</name>
<keyword evidence="3" id="KW-1003">Cell membrane</keyword>
<dbReference type="Pfam" id="PF00528">
    <property type="entry name" value="BPD_transp_1"/>
    <property type="match status" value="1"/>
</dbReference>
<evidence type="ECO:0000256" key="5">
    <source>
        <dbReference type="ARBA" id="ARBA00022989"/>
    </source>
</evidence>
<keyword evidence="5 7" id="KW-1133">Transmembrane helix</keyword>
<dbReference type="Gene3D" id="1.10.3720.10">
    <property type="entry name" value="MetI-like"/>
    <property type="match status" value="1"/>
</dbReference>
<proteinExistence type="inferred from homology"/>
<evidence type="ECO:0000256" key="6">
    <source>
        <dbReference type="ARBA" id="ARBA00023136"/>
    </source>
</evidence>
<feature type="transmembrane region" description="Helical" evidence="7">
    <location>
        <begin position="218"/>
        <end position="242"/>
    </location>
</feature>
<dbReference type="PANTHER" id="PTHR43744">
    <property type="entry name" value="ABC TRANSPORTER PERMEASE PROTEIN MG189-RELATED-RELATED"/>
    <property type="match status" value="1"/>
</dbReference>
<evidence type="ECO:0000256" key="7">
    <source>
        <dbReference type="RuleBase" id="RU363032"/>
    </source>
</evidence>
<feature type="transmembrane region" description="Helical" evidence="7">
    <location>
        <begin position="110"/>
        <end position="132"/>
    </location>
</feature>
<keyword evidence="11" id="KW-1185">Reference proteome</keyword>
<evidence type="ECO:0000256" key="2">
    <source>
        <dbReference type="ARBA" id="ARBA00022448"/>
    </source>
</evidence>
<comment type="similarity">
    <text evidence="7">Belongs to the binding-protein-dependent transport system permease family.</text>
</comment>
<feature type="region of interest" description="Disordered" evidence="8">
    <location>
        <begin position="1"/>
        <end position="40"/>
    </location>
</feature>
<comment type="subcellular location">
    <subcellularLocation>
        <location evidence="1 7">Cell membrane</location>
        <topology evidence="1 7">Multi-pass membrane protein</topology>
    </subcellularLocation>
</comment>
<dbReference type="InterPro" id="IPR000515">
    <property type="entry name" value="MetI-like"/>
</dbReference>
<evidence type="ECO:0000256" key="3">
    <source>
        <dbReference type="ARBA" id="ARBA00022475"/>
    </source>
</evidence>
<feature type="transmembrane region" description="Helical" evidence="7">
    <location>
        <begin position="276"/>
        <end position="299"/>
    </location>
</feature>
<feature type="transmembrane region" description="Helical" evidence="7">
    <location>
        <begin position="141"/>
        <end position="163"/>
    </location>
</feature>
<dbReference type="CDD" id="cd06261">
    <property type="entry name" value="TM_PBP2"/>
    <property type="match status" value="1"/>
</dbReference>
<dbReference type="RefSeq" id="WP_286218578.1">
    <property type="nucleotide sequence ID" value="NZ_AP027729.1"/>
</dbReference>
<sequence>MTTHAPTSAPRAGSRPAASSGTRRPTSPRPGRKADRGVGERPSAVSTGILLLGAAYCLLPVLWVVVASTKSGGELFSTFTFAPSTHLLDNVGDLNAYRDGLFWRWMLNTAIYAGVGAALSVIVSAMAGYALAKYRFRGKTVVFNLLLAGVLVPGVVLAIPQYLLLAQIGLTNTYWSVLLPSIISPYGIYLARIYAAASVPDEIVEAARTDGASEARTFAAIAVPMMLPGLVTVFLFQFVAIWNNFMLPYIMLGDDKLFPLTVGLSGLLNQGASQPALYTLVITGALLSIIPLVGLFLLLQRFWQVDLAAGGVKA</sequence>
<evidence type="ECO:0000256" key="1">
    <source>
        <dbReference type="ARBA" id="ARBA00004651"/>
    </source>
</evidence>
<evidence type="ECO:0000256" key="8">
    <source>
        <dbReference type="SAM" id="MobiDB-lite"/>
    </source>
</evidence>
<dbReference type="Proteomes" id="UP001321475">
    <property type="component" value="Chromosome"/>
</dbReference>
<accession>A0ABN6X9M5</accession>
<evidence type="ECO:0000256" key="4">
    <source>
        <dbReference type="ARBA" id="ARBA00022692"/>
    </source>
</evidence>
<feature type="transmembrane region" description="Helical" evidence="7">
    <location>
        <begin position="43"/>
        <end position="66"/>
    </location>
</feature>
<dbReference type="PANTHER" id="PTHR43744:SF12">
    <property type="entry name" value="ABC TRANSPORTER PERMEASE PROTEIN MG189-RELATED"/>
    <property type="match status" value="1"/>
</dbReference>
<organism evidence="10 11">
    <name type="scientific">Paraoerskovia sediminicola</name>
    <dbReference type="NCBI Taxonomy" id="1138587"/>
    <lineage>
        <taxon>Bacteria</taxon>
        <taxon>Bacillati</taxon>
        <taxon>Actinomycetota</taxon>
        <taxon>Actinomycetes</taxon>
        <taxon>Micrococcales</taxon>
        <taxon>Cellulomonadaceae</taxon>
        <taxon>Paraoerskovia</taxon>
    </lineage>
</organism>
<dbReference type="SUPFAM" id="SSF161098">
    <property type="entry name" value="MetI-like"/>
    <property type="match status" value="1"/>
</dbReference>
<evidence type="ECO:0000313" key="10">
    <source>
        <dbReference type="EMBL" id="BDZ41424.1"/>
    </source>
</evidence>
<dbReference type="PROSITE" id="PS50928">
    <property type="entry name" value="ABC_TM1"/>
    <property type="match status" value="1"/>
</dbReference>
<feature type="compositionally biased region" description="Low complexity" evidence="8">
    <location>
        <begin position="1"/>
        <end position="25"/>
    </location>
</feature>
<reference evidence="11" key="1">
    <citation type="journal article" date="2019" name="Int. J. Syst. Evol. Microbiol.">
        <title>The Global Catalogue of Microorganisms (GCM) 10K type strain sequencing project: providing services to taxonomists for standard genome sequencing and annotation.</title>
        <authorList>
            <consortium name="The Broad Institute Genomics Platform"/>
            <consortium name="The Broad Institute Genome Sequencing Center for Infectious Disease"/>
            <person name="Wu L."/>
            <person name="Ma J."/>
        </authorList>
    </citation>
    <scope>NUCLEOTIDE SEQUENCE [LARGE SCALE GENOMIC DNA]</scope>
    <source>
        <strain evidence="11">NBRC 108565</strain>
    </source>
</reference>
<feature type="transmembrane region" description="Helical" evidence="7">
    <location>
        <begin position="175"/>
        <end position="197"/>
    </location>
</feature>
<evidence type="ECO:0000313" key="11">
    <source>
        <dbReference type="Proteomes" id="UP001321475"/>
    </source>
</evidence>
<keyword evidence="2 7" id="KW-0813">Transport</keyword>